<organism evidence="4 5">
    <name type="scientific">Kitasatospora phosalacinea</name>
    <dbReference type="NCBI Taxonomy" id="2065"/>
    <lineage>
        <taxon>Bacteria</taxon>
        <taxon>Bacillati</taxon>
        <taxon>Actinomycetota</taxon>
        <taxon>Actinomycetes</taxon>
        <taxon>Kitasatosporales</taxon>
        <taxon>Streptomycetaceae</taxon>
        <taxon>Kitasatospora</taxon>
    </lineage>
</organism>
<dbReference type="CDD" id="cd04301">
    <property type="entry name" value="NAT_SF"/>
    <property type="match status" value="1"/>
</dbReference>
<comment type="caution">
    <text evidence="4">The sequence shown here is derived from an EMBL/GenBank/DDBJ whole genome shotgun (WGS) entry which is preliminary data.</text>
</comment>
<dbReference type="InterPro" id="IPR000182">
    <property type="entry name" value="GNAT_dom"/>
</dbReference>
<dbReference type="PANTHER" id="PTHR43877">
    <property type="entry name" value="AMINOALKYLPHOSPHONATE N-ACETYLTRANSFERASE-RELATED-RELATED"/>
    <property type="match status" value="1"/>
</dbReference>
<protein>
    <submittedName>
        <fullName evidence="4">GNAT family N-acetyltransferase</fullName>
        <ecNumber evidence="4">2.3.1.-</ecNumber>
    </submittedName>
</protein>
<keyword evidence="1 4" id="KW-0808">Transferase</keyword>
<evidence type="ECO:0000313" key="4">
    <source>
        <dbReference type="EMBL" id="MFE1356171.1"/>
    </source>
</evidence>
<dbReference type="PROSITE" id="PS51186">
    <property type="entry name" value="GNAT"/>
    <property type="match status" value="1"/>
</dbReference>
<evidence type="ECO:0000313" key="5">
    <source>
        <dbReference type="Proteomes" id="UP001599542"/>
    </source>
</evidence>
<sequence>MRSPSGGPVDRPLVRRALDRDLAGAGEVSVAAFVGDGHTRPDSPYVDLLRDAARRNREAELLVAVDGAGAVLGCVTFAPGGTAWADVARPGEGEIRMLAVGAAARGRGVGRALVAAAVDRSRELGLAGMAFSTRPAMTAAHRIYEALGFVRAPERDWSAAPGMHLLVYTTRF</sequence>
<dbReference type="RefSeq" id="WP_380330628.1">
    <property type="nucleotide sequence ID" value="NZ_JBHYPW010000070.1"/>
</dbReference>
<dbReference type="InterPro" id="IPR050832">
    <property type="entry name" value="Bact_Acetyltransf"/>
</dbReference>
<dbReference type="Proteomes" id="UP001599542">
    <property type="component" value="Unassembled WGS sequence"/>
</dbReference>
<accession>A0ABW6GTS2</accession>
<dbReference type="EC" id="2.3.1.-" evidence="4"/>
<evidence type="ECO:0000259" key="3">
    <source>
        <dbReference type="PROSITE" id="PS51186"/>
    </source>
</evidence>
<feature type="domain" description="N-acetyltransferase" evidence="3">
    <location>
        <begin position="12"/>
        <end position="168"/>
    </location>
</feature>
<reference evidence="4 5" key="1">
    <citation type="submission" date="2024-09" db="EMBL/GenBank/DDBJ databases">
        <title>The Natural Products Discovery Center: Release of the First 8490 Sequenced Strains for Exploring Actinobacteria Biosynthetic Diversity.</title>
        <authorList>
            <person name="Kalkreuter E."/>
            <person name="Kautsar S.A."/>
            <person name="Yang D."/>
            <person name="Bader C.D."/>
            <person name="Teijaro C.N."/>
            <person name="Fluegel L."/>
            <person name="Davis C.M."/>
            <person name="Simpson J.R."/>
            <person name="Lauterbach L."/>
            <person name="Steele A.D."/>
            <person name="Gui C."/>
            <person name="Meng S."/>
            <person name="Li G."/>
            <person name="Viehrig K."/>
            <person name="Ye F."/>
            <person name="Su P."/>
            <person name="Kiefer A.F."/>
            <person name="Nichols A."/>
            <person name="Cepeda A.J."/>
            <person name="Yan W."/>
            <person name="Fan B."/>
            <person name="Jiang Y."/>
            <person name="Adhikari A."/>
            <person name="Zheng C.-J."/>
            <person name="Schuster L."/>
            <person name="Cowan T.M."/>
            <person name="Smanski M.J."/>
            <person name="Chevrette M.G."/>
            <person name="De Carvalho L.P.S."/>
            <person name="Shen B."/>
        </authorList>
    </citation>
    <scope>NUCLEOTIDE SEQUENCE [LARGE SCALE GENOMIC DNA]</scope>
    <source>
        <strain evidence="4 5">NPDC058753</strain>
    </source>
</reference>
<dbReference type="Gene3D" id="3.40.630.30">
    <property type="match status" value="1"/>
</dbReference>
<keyword evidence="2 4" id="KW-0012">Acyltransferase</keyword>
<evidence type="ECO:0000256" key="1">
    <source>
        <dbReference type="ARBA" id="ARBA00022679"/>
    </source>
</evidence>
<name>A0ABW6GTS2_9ACTN</name>
<dbReference type="EMBL" id="JBHYPX010000079">
    <property type="protein sequence ID" value="MFE1356171.1"/>
    <property type="molecule type" value="Genomic_DNA"/>
</dbReference>
<proteinExistence type="predicted"/>
<gene>
    <name evidence="4" type="ORF">ACFW6T_29755</name>
</gene>
<dbReference type="Pfam" id="PF00583">
    <property type="entry name" value="Acetyltransf_1"/>
    <property type="match status" value="1"/>
</dbReference>
<dbReference type="InterPro" id="IPR016181">
    <property type="entry name" value="Acyl_CoA_acyltransferase"/>
</dbReference>
<keyword evidence="5" id="KW-1185">Reference proteome</keyword>
<dbReference type="GO" id="GO:0016746">
    <property type="term" value="F:acyltransferase activity"/>
    <property type="evidence" value="ECO:0007669"/>
    <property type="project" value="UniProtKB-KW"/>
</dbReference>
<dbReference type="SUPFAM" id="SSF55729">
    <property type="entry name" value="Acyl-CoA N-acyltransferases (Nat)"/>
    <property type="match status" value="1"/>
</dbReference>
<evidence type="ECO:0000256" key="2">
    <source>
        <dbReference type="ARBA" id="ARBA00023315"/>
    </source>
</evidence>